<dbReference type="PANTHER" id="PTHR35568:SF1">
    <property type="entry name" value="TRANSCRIPTIONAL REGULATOR DAUR"/>
    <property type="match status" value="1"/>
</dbReference>
<dbReference type="InterPro" id="IPR013559">
    <property type="entry name" value="YheO"/>
</dbReference>
<feature type="domain" description="Transcriptional regulator DauR-like HTH" evidence="2">
    <location>
        <begin position="147"/>
        <end position="209"/>
    </location>
</feature>
<dbReference type="Pfam" id="PF08348">
    <property type="entry name" value="PAS_6"/>
    <property type="match status" value="1"/>
</dbReference>
<dbReference type="Pfam" id="PF13309">
    <property type="entry name" value="HTH_22"/>
    <property type="match status" value="1"/>
</dbReference>
<proteinExistence type="predicted"/>
<protein>
    <submittedName>
        <fullName evidence="3">YheO-like protein</fullName>
    </submittedName>
</protein>
<dbReference type="AlphaFoldDB" id="A0A510JC56"/>
<name>A0A510JC56_9FUSO</name>
<organism evidence="3 4">
    <name type="scientific">Pseudoleptotrichia goodfellowii</name>
    <dbReference type="NCBI Taxonomy" id="157692"/>
    <lineage>
        <taxon>Bacteria</taxon>
        <taxon>Fusobacteriati</taxon>
        <taxon>Fusobacteriota</taxon>
        <taxon>Fusobacteriia</taxon>
        <taxon>Fusobacteriales</taxon>
        <taxon>Leptotrichiaceae</taxon>
        <taxon>Pseudoleptotrichia</taxon>
    </lineage>
</organism>
<accession>A0A510JC56</accession>
<evidence type="ECO:0000313" key="3">
    <source>
        <dbReference type="EMBL" id="BBM35653.1"/>
    </source>
</evidence>
<dbReference type="EMBL" id="AP019822">
    <property type="protein sequence ID" value="BBM35653.1"/>
    <property type="molecule type" value="Genomic_DNA"/>
</dbReference>
<reference evidence="3 4" key="1">
    <citation type="submission" date="2019-07" db="EMBL/GenBank/DDBJ databases">
        <title>Complete Genome Sequence of Leptotrichia goodfellowii Strain JCM 16774.</title>
        <authorList>
            <person name="Watanabe S."/>
            <person name="Cui L."/>
        </authorList>
    </citation>
    <scope>NUCLEOTIDE SEQUENCE [LARGE SCALE GENOMIC DNA]</scope>
    <source>
        <strain evidence="3 4">JCM16774</strain>
    </source>
</reference>
<dbReference type="Proteomes" id="UP000321606">
    <property type="component" value="Chromosome"/>
</dbReference>
<feature type="domain" description="YheO-like" evidence="1">
    <location>
        <begin position="6"/>
        <end position="118"/>
    </location>
</feature>
<gene>
    <name evidence="3" type="ORF">JCM16774_0581</name>
</gene>
<dbReference type="OrthoDB" id="9796595at2"/>
<dbReference type="InterPro" id="IPR039446">
    <property type="entry name" value="DauR-like"/>
</dbReference>
<dbReference type="KEGG" id="lgo:JCM16774_0581"/>
<dbReference type="PANTHER" id="PTHR35568">
    <property type="entry name" value="TRANSCRIPTIONAL REGULATOR DAUR"/>
    <property type="match status" value="1"/>
</dbReference>
<dbReference type="RefSeq" id="WP_006806687.1">
    <property type="nucleotide sequence ID" value="NZ_AP019822.1"/>
</dbReference>
<dbReference type="InterPro" id="IPR039445">
    <property type="entry name" value="DauR-like_HTH"/>
</dbReference>
<evidence type="ECO:0000313" key="4">
    <source>
        <dbReference type="Proteomes" id="UP000321606"/>
    </source>
</evidence>
<evidence type="ECO:0000259" key="1">
    <source>
        <dbReference type="Pfam" id="PF08348"/>
    </source>
</evidence>
<evidence type="ECO:0000259" key="2">
    <source>
        <dbReference type="Pfam" id="PF13309"/>
    </source>
</evidence>
<dbReference type="STRING" id="714315.GCA_000516535_00581"/>
<sequence length="227" mass="25623">MEYCTLKALKKIGESIAEHFGENCEVLIHDIKSDGHDSRIVYIKNGHVSGRHLGDGPSRIILESSQKKLSKIKDNLCYLTKTKDGKILKSSTLFFSDKTKKRLKYVLSINYDITHLLVVDAAIQTIISTGKDKNKEAIEIPNNVNDLLESLIEKSVELIGKPAPLMTKIEKKKAIKYLNEAGAFLITKSGDRISQYFGISKYTLYSYIDIKNTEKDNKKIISKKEIV</sequence>